<reference evidence="9" key="1">
    <citation type="journal article" date="2019" name="Int. J. Syst. Evol. Microbiol.">
        <title>The Global Catalogue of Microorganisms (GCM) 10K type strain sequencing project: providing services to taxonomists for standard genome sequencing and annotation.</title>
        <authorList>
            <consortium name="The Broad Institute Genomics Platform"/>
            <consortium name="The Broad Institute Genome Sequencing Center for Infectious Disease"/>
            <person name="Wu L."/>
            <person name="Ma J."/>
        </authorList>
    </citation>
    <scope>NUCLEOTIDE SEQUENCE [LARGE SCALE GENOMIC DNA]</scope>
    <source>
        <strain evidence="9">JCM 17688</strain>
    </source>
</reference>
<keyword evidence="4" id="KW-0808">Transferase</keyword>
<feature type="domain" description="PTS EIIA type-1" evidence="7">
    <location>
        <begin position="35"/>
        <end position="140"/>
    </location>
</feature>
<keyword evidence="3 8" id="KW-0762">Sugar transport</keyword>
<keyword evidence="6" id="KW-0418">Kinase</keyword>
<sequence length="163" mass="16434">MFGTYCDRRAPPVTDRADVLAPLAGRLIPLSAVPDPVFAGQLVGSGVAIEPTGEGAVTVGAPLDGTVLKLHPHAVVVLGAGGVAVLVHVGIDTVGLRGEGLTPRTTERAVVRAGDPLIDFDPAAVRARGLSAVCPVVLMDSAPGAVPDPAERLVAAGEVLFRA</sequence>
<comment type="caution">
    <text evidence="8">The sequence shown here is derived from an EMBL/GenBank/DDBJ whole genome shotgun (WGS) entry which is preliminary data.</text>
</comment>
<dbReference type="PANTHER" id="PTHR45008:SF1">
    <property type="entry name" value="PTS SYSTEM GLUCOSE-SPECIFIC EIIA COMPONENT"/>
    <property type="match status" value="1"/>
</dbReference>
<evidence type="ECO:0000256" key="4">
    <source>
        <dbReference type="ARBA" id="ARBA00022679"/>
    </source>
</evidence>
<gene>
    <name evidence="8" type="ORF">GCM10023147_02210</name>
</gene>
<dbReference type="PANTHER" id="PTHR45008">
    <property type="entry name" value="PTS SYSTEM GLUCOSE-SPECIFIC EIIA COMPONENT"/>
    <property type="match status" value="1"/>
</dbReference>
<dbReference type="Proteomes" id="UP001500635">
    <property type="component" value="Unassembled WGS sequence"/>
</dbReference>
<organism evidence="8 9">
    <name type="scientific">Tsukamurella soli</name>
    <dbReference type="NCBI Taxonomy" id="644556"/>
    <lineage>
        <taxon>Bacteria</taxon>
        <taxon>Bacillati</taxon>
        <taxon>Actinomycetota</taxon>
        <taxon>Actinomycetes</taxon>
        <taxon>Mycobacteriales</taxon>
        <taxon>Tsukamurellaceae</taxon>
        <taxon>Tsukamurella</taxon>
    </lineage>
</organism>
<comment type="subcellular location">
    <subcellularLocation>
        <location evidence="1">Cytoplasm</location>
    </subcellularLocation>
</comment>
<evidence type="ECO:0000256" key="3">
    <source>
        <dbReference type="ARBA" id="ARBA00022597"/>
    </source>
</evidence>
<dbReference type="InterPro" id="IPR011055">
    <property type="entry name" value="Dup_hybrid_motif"/>
</dbReference>
<dbReference type="Pfam" id="PF00358">
    <property type="entry name" value="PTS_EIIA_1"/>
    <property type="match status" value="1"/>
</dbReference>
<dbReference type="PROSITE" id="PS51093">
    <property type="entry name" value="PTS_EIIA_TYPE_1"/>
    <property type="match status" value="1"/>
</dbReference>
<proteinExistence type="predicted"/>
<name>A0ABP8J1H5_9ACTN</name>
<dbReference type="Gene3D" id="2.70.70.10">
    <property type="entry name" value="Glucose Permease (Domain IIA)"/>
    <property type="match status" value="1"/>
</dbReference>
<dbReference type="InterPro" id="IPR050890">
    <property type="entry name" value="PTS_EIIA_component"/>
</dbReference>
<protein>
    <submittedName>
        <fullName evidence="8">PTS glucose transporter subunit IIA</fullName>
    </submittedName>
</protein>
<evidence type="ECO:0000313" key="8">
    <source>
        <dbReference type="EMBL" id="GAA4383261.1"/>
    </source>
</evidence>
<evidence type="ECO:0000259" key="7">
    <source>
        <dbReference type="PROSITE" id="PS51093"/>
    </source>
</evidence>
<accession>A0ABP8J1H5</accession>
<keyword evidence="2" id="KW-0813">Transport</keyword>
<dbReference type="EMBL" id="BAABFR010000002">
    <property type="protein sequence ID" value="GAA4383261.1"/>
    <property type="molecule type" value="Genomic_DNA"/>
</dbReference>
<keyword evidence="5" id="KW-0598">Phosphotransferase system</keyword>
<dbReference type="PROSITE" id="PS00371">
    <property type="entry name" value="PTS_EIIA_TYPE_1_HIS"/>
    <property type="match status" value="1"/>
</dbReference>
<dbReference type="InterPro" id="IPR001127">
    <property type="entry name" value="PTS_EIIA_1_perm"/>
</dbReference>
<keyword evidence="9" id="KW-1185">Reference proteome</keyword>
<evidence type="ECO:0000256" key="2">
    <source>
        <dbReference type="ARBA" id="ARBA00022448"/>
    </source>
</evidence>
<evidence type="ECO:0000313" key="9">
    <source>
        <dbReference type="Proteomes" id="UP001500635"/>
    </source>
</evidence>
<evidence type="ECO:0000256" key="6">
    <source>
        <dbReference type="ARBA" id="ARBA00022777"/>
    </source>
</evidence>
<evidence type="ECO:0000256" key="1">
    <source>
        <dbReference type="ARBA" id="ARBA00004496"/>
    </source>
</evidence>
<dbReference type="SUPFAM" id="SSF51261">
    <property type="entry name" value="Duplicated hybrid motif"/>
    <property type="match status" value="1"/>
</dbReference>
<evidence type="ECO:0000256" key="5">
    <source>
        <dbReference type="ARBA" id="ARBA00022683"/>
    </source>
</evidence>